<keyword evidence="3" id="KW-0863">Zinc-finger</keyword>
<dbReference type="SUPFAM" id="SSF53098">
    <property type="entry name" value="Ribonuclease H-like"/>
    <property type="match status" value="1"/>
</dbReference>
<evidence type="ECO:0000256" key="5">
    <source>
        <dbReference type="ARBA" id="ARBA00023242"/>
    </source>
</evidence>
<organism evidence="7 8">
    <name type="scientific">Antrodiella citrinella</name>
    <dbReference type="NCBI Taxonomy" id="2447956"/>
    <lineage>
        <taxon>Eukaryota</taxon>
        <taxon>Fungi</taxon>
        <taxon>Dikarya</taxon>
        <taxon>Basidiomycota</taxon>
        <taxon>Agaricomycotina</taxon>
        <taxon>Agaricomycetes</taxon>
        <taxon>Polyporales</taxon>
        <taxon>Steccherinaceae</taxon>
        <taxon>Antrodiella</taxon>
    </lineage>
</organism>
<protein>
    <recommendedName>
        <fullName evidence="6">HAT C-terminal dimerisation domain-containing protein</fullName>
    </recommendedName>
</protein>
<keyword evidence="4" id="KW-0862">Zinc</keyword>
<sequence>MPFSVETLHRLIIEWIVEGDQSINVVEAPRFRKLLLFLGSDRISDKDIPHRDKVTSTILKEYHLERLNMIEEMKNTLGRVSLTTDLWSDPNRDSYMGVTAHYMVRDAKTHRITYRDVLLAFRYVGGSHTGENLEKEFFKIIEEYGIEKKIGQVTMDNASNNNTLMEALERELLKRGIPFHRDGNRVRCFPHIINITVQAILEELKRRPTAPYGSSLPLEDVFTYVESLQKDPISLVRKVVATCRASGQRRRDLQETIKNGNKTGHWATSMIDVGREYTSMPEVQLLRDCETRWSSTFLMIDRFLVLFPAIKQYCSLPQNSDAMAHALLSEDDINVLQDIHQLLEIPHAAQELLSAERTPTLSMVFPVFELLIEQLNKAMKTLPKLSPFIEIAVSKLEEYMGQCRKTRIYALATVLNPSMKFDHMKKSGHVGEEARARSWMLEIETERGVDLVAFWHMYFQFKETIYPALFRVAMDVLPAQASSVACERVFSSSKETCTLRRSRIGANLLEALQVLKFRYKQDGLNFTEDLVAHEQDYSISGRVSERATQELLAAGRIDELEDLILNAETSCE</sequence>
<evidence type="ECO:0000313" key="7">
    <source>
        <dbReference type="EMBL" id="THH15387.1"/>
    </source>
</evidence>
<evidence type="ECO:0000256" key="3">
    <source>
        <dbReference type="ARBA" id="ARBA00022771"/>
    </source>
</evidence>
<evidence type="ECO:0000256" key="1">
    <source>
        <dbReference type="ARBA" id="ARBA00004123"/>
    </source>
</evidence>
<dbReference type="EMBL" id="SGPM01000826">
    <property type="protein sequence ID" value="THH15387.1"/>
    <property type="molecule type" value="Genomic_DNA"/>
</dbReference>
<feature type="domain" description="HAT C-terminal dimerisation" evidence="6">
    <location>
        <begin position="448"/>
        <end position="516"/>
    </location>
</feature>
<comment type="subcellular location">
    <subcellularLocation>
        <location evidence="1">Nucleus</location>
    </subcellularLocation>
</comment>
<evidence type="ECO:0000259" key="6">
    <source>
        <dbReference type="Pfam" id="PF05699"/>
    </source>
</evidence>
<reference evidence="7 8" key="1">
    <citation type="submission" date="2019-02" db="EMBL/GenBank/DDBJ databases">
        <title>Genome sequencing of the rare red list fungi Antrodiella citrinella (Flaviporus citrinellus).</title>
        <authorList>
            <person name="Buettner E."/>
            <person name="Kellner H."/>
        </authorList>
    </citation>
    <scope>NUCLEOTIDE SEQUENCE [LARGE SCALE GENOMIC DNA]</scope>
    <source>
        <strain evidence="7 8">DSM 108506</strain>
    </source>
</reference>
<dbReference type="InterPro" id="IPR052035">
    <property type="entry name" value="ZnF_BED_domain_contain"/>
</dbReference>
<dbReference type="InterPro" id="IPR008906">
    <property type="entry name" value="HATC_C_dom"/>
</dbReference>
<dbReference type="InterPro" id="IPR012337">
    <property type="entry name" value="RNaseH-like_sf"/>
</dbReference>
<name>A0A4S4LTM3_9APHY</name>
<dbReference type="Proteomes" id="UP000308730">
    <property type="component" value="Unassembled WGS sequence"/>
</dbReference>
<dbReference type="Pfam" id="PF05699">
    <property type="entry name" value="Dimer_Tnp_hAT"/>
    <property type="match status" value="1"/>
</dbReference>
<evidence type="ECO:0000256" key="4">
    <source>
        <dbReference type="ARBA" id="ARBA00022833"/>
    </source>
</evidence>
<proteinExistence type="predicted"/>
<evidence type="ECO:0000313" key="8">
    <source>
        <dbReference type="Proteomes" id="UP000308730"/>
    </source>
</evidence>
<keyword evidence="5" id="KW-0539">Nucleus</keyword>
<dbReference type="PANTHER" id="PTHR46481:SF10">
    <property type="entry name" value="ZINC FINGER BED DOMAIN-CONTAINING PROTEIN 39"/>
    <property type="match status" value="1"/>
</dbReference>
<dbReference type="PANTHER" id="PTHR46481">
    <property type="entry name" value="ZINC FINGER BED DOMAIN-CONTAINING PROTEIN 4"/>
    <property type="match status" value="1"/>
</dbReference>
<dbReference type="OrthoDB" id="2790258at2759"/>
<dbReference type="GO" id="GO:0005634">
    <property type="term" value="C:nucleus"/>
    <property type="evidence" value="ECO:0007669"/>
    <property type="project" value="UniProtKB-SubCell"/>
</dbReference>
<keyword evidence="8" id="KW-1185">Reference proteome</keyword>
<keyword evidence="2" id="KW-0479">Metal-binding</keyword>
<dbReference type="GO" id="GO:0046983">
    <property type="term" value="F:protein dimerization activity"/>
    <property type="evidence" value="ECO:0007669"/>
    <property type="project" value="InterPro"/>
</dbReference>
<evidence type="ECO:0000256" key="2">
    <source>
        <dbReference type="ARBA" id="ARBA00022723"/>
    </source>
</evidence>
<gene>
    <name evidence="7" type="ORF">EUX98_g9474</name>
</gene>
<comment type="caution">
    <text evidence="7">The sequence shown here is derived from an EMBL/GenBank/DDBJ whole genome shotgun (WGS) entry which is preliminary data.</text>
</comment>
<dbReference type="AlphaFoldDB" id="A0A4S4LTM3"/>
<dbReference type="GO" id="GO:0008270">
    <property type="term" value="F:zinc ion binding"/>
    <property type="evidence" value="ECO:0007669"/>
    <property type="project" value="UniProtKB-KW"/>
</dbReference>
<accession>A0A4S4LTM3</accession>